<protein>
    <recommendedName>
        <fullName evidence="5">Structural maintenance of chromosomes flexible hinge domain-containing protein GMI1</fullName>
    </recommendedName>
</protein>
<feature type="region of interest" description="Disordered" evidence="2">
    <location>
        <begin position="1"/>
        <end position="37"/>
    </location>
</feature>
<evidence type="ECO:0000313" key="3">
    <source>
        <dbReference type="EMBL" id="KAF7148813.1"/>
    </source>
</evidence>
<keyword evidence="1" id="KW-0175">Coiled coil</keyword>
<organism evidence="3 4">
    <name type="scientific">Rhododendron simsii</name>
    <name type="common">Sims's rhododendron</name>
    <dbReference type="NCBI Taxonomy" id="118357"/>
    <lineage>
        <taxon>Eukaryota</taxon>
        <taxon>Viridiplantae</taxon>
        <taxon>Streptophyta</taxon>
        <taxon>Embryophyta</taxon>
        <taxon>Tracheophyta</taxon>
        <taxon>Spermatophyta</taxon>
        <taxon>Magnoliopsida</taxon>
        <taxon>eudicotyledons</taxon>
        <taxon>Gunneridae</taxon>
        <taxon>Pentapetalae</taxon>
        <taxon>asterids</taxon>
        <taxon>Ericales</taxon>
        <taxon>Ericaceae</taxon>
        <taxon>Ericoideae</taxon>
        <taxon>Rhodoreae</taxon>
        <taxon>Rhododendron</taxon>
    </lineage>
</organism>
<proteinExistence type="predicted"/>
<sequence>MRETWANGRRMRNTPKKSEPHDSSTGDTGQEIEPRQVRTAHSSPFCQLCSCTTLALHIAFTSHSPARILSPPPPPPLSLLCPSVSPASPCSVHISIPHTETRTPNSSLSREQLQLAAKSVLSCCRVMEPKKQEQRLAKRPYSIAFESKERPNKRPLGQCVKIEDGAEKIFKFRVLFPNGMSLGLKIRDLEAEWPMEEFVDFVKGEYFRAMRQTESEKPRRRIDWKSKDLHFVDAFDNVMRRRITFKNFKPNKIHILRLNDGSKAAETYENMWDLTPDTDLLMELPEEYNFETALADLIVSSGDIVEVNKDRITIFDTGPGMDGSDENSIVKWGKMGASLHRSSRGRGIGGKPPYLMPVFGMFGYGGPIASMHLGRRALVSSKTKESKMVYTLHLEREALLRRSGSEKTWRTDGGIRHPTEDEISWSSPQGSFTKVEIFKPKMKDVDILQLQCKLKDIYFPYIQVNGTDLAEIQGGEVAITNLHSCNGPEFVLQLCFSHDATSGPGVRVSQEANARLRFVYFPVVEGKENIERILENVKAGGCEIKENFESFSRVSIWRLGRLLPDARWKRLPFMEPRKKIGEKGQTLKICCSRVKCFIDTDAGFNPTPSKTDLAHHHPYTTVLRNFGDKRPETDKEVKLEISKDGKQVTLPQLEKQYDEWIFHMHDRYDEVIKRGEDQPLLVVSPSNKKKLGISSDVLRVHKEIQRKGASWKSGQKIKVLKGACAGCHKNNMYATLECIVLEGFQGDSGGEARVICSPLGLASENACVLSVHDGNTGIDIRGSISLPISVIDSGKCMAIEAAEWENQVLKQRQKMPSTIELLSARHCQELEVDEPLPTTVYAGYVPPSEIVAVLRPASFNSASASKNLDQKHIVISKEDLEMCMQIKLRAADKSIKDIHHIYSGRIKPSPRKGFQGLYIFPVGRKLPGLFEKAGDYTFSFSVRGLNIGCCERRVQVKPSSEVGGWRQSCDGQTPPYKVRVGLCFPPISIGCYDIHGNHIPFASVPEVSIRIVSGGGVLASVNTMKLDLSLDRLTLRIKDTLIECYKLDKIKPNYEATLVVSGQDELSSVSIPCQVLPGTFHSVRTLPRNLDKQLLPGHAIKELILEMFDAYGNHVDGGLEVQLNVDGFSFQDQIGATRKVDQRGCVDLSSVLKVTGGYGRRLSFSVLISKKTIFKKEFETEKRELRVLSEVPKLCMAGSVLGDMVFEVINTEGDVDETIHDDESCGQSHMLMIKSEPLDTDDSVKYSFHRGRCIVRAISLRQKEGIVRLLAAHSRYPELHLTMEVHIVQAPKVEPEPIQTHYTDGKVFLLQDSSALVSSKVGHDCQFSDGKLLLLQDSSAPKDVKEFVVAFMDEQKELEKAVMEHGLRVGDCEMALKELNADQVELKEELSILQASLGIDSSNHSGNATGKEAVMKQIESKGDSAAAVVCRLLREVPSSEQHNNIIENTLGVVALLGTVQTIELSRVLAEYLGEDQMLAIVCKSYAAVDALENYEQNGNVDRAHDPHPEAMKFALSIKGRYVVICLEDTRPYTGKLGSDPDRKLALPDPTLLDGNLPSGYLGYAVNLINLESHHLQAWTNARHSLRETLFYGLFGEIQVYETREHMKRAKPFIKHGAVSLDGGIMRGNGVLSLGHREPKICFAVIAPGSQSYSSPHDIEILRQIEEKKLKIKETLGQIELVTKARKKALKRFQKASDRYKLFLDRKGPLLAGFGDPDVNNYSGASSG</sequence>
<comment type="caution">
    <text evidence="3">The sequence shown here is derived from an EMBL/GenBank/DDBJ whole genome shotgun (WGS) entry which is preliminary data.</text>
</comment>
<keyword evidence="4" id="KW-1185">Reference proteome</keyword>
<gene>
    <name evidence="3" type="ORF">RHSIM_Rhsim03G0209100</name>
</gene>
<reference evidence="3" key="1">
    <citation type="submission" date="2019-11" db="EMBL/GenBank/DDBJ databases">
        <authorList>
            <person name="Liu Y."/>
            <person name="Hou J."/>
            <person name="Li T.-Q."/>
            <person name="Guan C.-H."/>
            <person name="Wu X."/>
            <person name="Wu H.-Z."/>
            <person name="Ling F."/>
            <person name="Zhang R."/>
            <person name="Shi X.-G."/>
            <person name="Ren J.-P."/>
            <person name="Chen E.-F."/>
            <person name="Sun J.-M."/>
        </authorList>
    </citation>
    <scope>NUCLEOTIDE SEQUENCE</scope>
    <source>
        <strain evidence="3">Adult_tree_wgs_1</strain>
        <tissue evidence="3">Leaves</tissue>
    </source>
</reference>
<dbReference type="EMBL" id="WJXA01000003">
    <property type="protein sequence ID" value="KAF7148813.1"/>
    <property type="molecule type" value="Genomic_DNA"/>
</dbReference>
<evidence type="ECO:0008006" key="5">
    <source>
        <dbReference type="Google" id="ProtNLM"/>
    </source>
</evidence>
<evidence type="ECO:0000313" key="4">
    <source>
        <dbReference type="Proteomes" id="UP000626092"/>
    </source>
</evidence>
<name>A0A834LVR3_RHOSS</name>
<dbReference type="Proteomes" id="UP000626092">
    <property type="component" value="Unassembled WGS sequence"/>
</dbReference>
<dbReference type="OrthoDB" id="10036779at2759"/>
<dbReference type="PANTHER" id="PTHR33566">
    <property type="entry name" value="EN/SPM-LIKE TRANSPOSON-RELATED"/>
    <property type="match status" value="1"/>
</dbReference>
<evidence type="ECO:0000256" key="2">
    <source>
        <dbReference type="SAM" id="MobiDB-lite"/>
    </source>
</evidence>
<evidence type="ECO:0000256" key="1">
    <source>
        <dbReference type="SAM" id="Coils"/>
    </source>
</evidence>
<accession>A0A834LVR3</accession>
<dbReference type="PANTHER" id="PTHR33566:SF1">
    <property type="entry name" value="EN_SPM-LIKE TRANSPOSON-RELATED"/>
    <property type="match status" value="1"/>
</dbReference>
<feature type="coiled-coil region" evidence="1">
    <location>
        <begin position="1369"/>
        <end position="1396"/>
    </location>
</feature>